<dbReference type="EC" id="3.4.13.19" evidence="1"/>
<dbReference type="GO" id="GO:0046872">
    <property type="term" value="F:metal ion binding"/>
    <property type="evidence" value="ECO:0007669"/>
    <property type="project" value="UniProtKB-UniRule"/>
</dbReference>
<keyword evidence="1" id="KW-0479">Metal-binding</keyword>
<name>T1GRG0_MEGSC</name>
<dbReference type="OMA" id="KSKECMA"/>
<evidence type="ECO:0000313" key="3">
    <source>
        <dbReference type="EnsemblMetazoa" id="MESCA006244-PA"/>
    </source>
</evidence>
<dbReference type="Proteomes" id="UP000015102">
    <property type="component" value="Unassembled WGS sequence"/>
</dbReference>
<dbReference type="InterPro" id="IPR032466">
    <property type="entry name" value="Metal_Hydrolase"/>
</dbReference>
<evidence type="ECO:0000256" key="1">
    <source>
        <dbReference type="RuleBase" id="RU341113"/>
    </source>
</evidence>
<dbReference type="PANTHER" id="PTHR10443:SF21">
    <property type="entry name" value="DIPEPTIDASE"/>
    <property type="match status" value="1"/>
</dbReference>
<dbReference type="EnsemblMetazoa" id="MESCA006244-RA">
    <property type="protein sequence ID" value="MESCA006244-PA"/>
    <property type="gene ID" value="MESCA006244"/>
</dbReference>
<dbReference type="PANTHER" id="PTHR10443">
    <property type="entry name" value="MICROSOMAL DIPEPTIDASE"/>
    <property type="match status" value="1"/>
</dbReference>
<dbReference type="GO" id="GO:0070573">
    <property type="term" value="F:metallodipeptidase activity"/>
    <property type="evidence" value="ECO:0007669"/>
    <property type="project" value="InterPro"/>
</dbReference>
<feature type="transmembrane region" description="Helical" evidence="2">
    <location>
        <begin position="95"/>
        <end position="116"/>
    </location>
</feature>
<dbReference type="EMBL" id="CAQQ02146927">
    <property type="status" value="NOT_ANNOTATED_CDS"/>
    <property type="molecule type" value="Genomic_DNA"/>
</dbReference>
<dbReference type="Gene3D" id="3.20.20.140">
    <property type="entry name" value="Metal-dependent hydrolases"/>
    <property type="match status" value="1"/>
</dbReference>
<keyword evidence="1" id="KW-1015">Disulfide bond</keyword>
<dbReference type="PROSITE" id="PS51365">
    <property type="entry name" value="RENAL_DIPEPTIDASE_2"/>
    <property type="match status" value="1"/>
</dbReference>
<sequence length="273" mass="29964">MNTEFPHHQATKMHSQHQPHCKQTCFVFTEIADIELPPEITKLQSEKLNLAVKSNEMMNGGLQTPSSMYKSKECMALGSGQQCNQEPKSSKGRRLIVILCAVLVCVTMAGGIPLILQLRSSSLLEARMAFIRRLLTEAPLIEGSSWTTKEKEANFSTNIIEVRKNLVGAVLWPITVPCGSQYLDAVQLALEGIDKAKRLTSKTGYMRIVESSDEMEQTHLKGEVAILMGLGGGHTLGSSLGVLRSMYMLGVRFVSLTSFGCTTPWAGHPLKTI</sequence>
<dbReference type="STRING" id="36166.T1GRG0"/>
<keyword evidence="2" id="KW-1133">Transmembrane helix</keyword>
<keyword evidence="4" id="KW-1185">Reference proteome</keyword>
<comment type="catalytic activity">
    <reaction evidence="1">
        <text>an L-aminoacyl-L-amino acid + H2O = 2 an L-alpha-amino acid</text>
        <dbReference type="Rhea" id="RHEA:48940"/>
        <dbReference type="ChEBI" id="CHEBI:15377"/>
        <dbReference type="ChEBI" id="CHEBI:59869"/>
        <dbReference type="ChEBI" id="CHEBI:77460"/>
        <dbReference type="EC" id="3.4.13.19"/>
    </reaction>
</comment>
<dbReference type="GO" id="GO:0098552">
    <property type="term" value="C:side of membrane"/>
    <property type="evidence" value="ECO:0007669"/>
    <property type="project" value="UniProtKB-KW"/>
</dbReference>
<evidence type="ECO:0000313" key="4">
    <source>
        <dbReference type="Proteomes" id="UP000015102"/>
    </source>
</evidence>
<proteinExistence type="inferred from homology"/>
<keyword evidence="1" id="KW-0378">Hydrolase</keyword>
<keyword evidence="1" id="KW-0862">Zinc</keyword>
<dbReference type="Pfam" id="PF01244">
    <property type="entry name" value="Peptidase_M19"/>
    <property type="match status" value="1"/>
</dbReference>
<keyword evidence="1" id="KW-0449">Lipoprotein</keyword>
<keyword evidence="1" id="KW-0482">Metalloprotease</keyword>
<dbReference type="SUPFAM" id="SSF51556">
    <property type="entry name" value="Metallo-dependent hydrolases"/>
    <property type="match status" value="1"/>
</dbReference>
<keyword evidence="2" id="KW-0812">Transmembrane</keyword>
<accession>T1GRG0</accession>
<keyword evidence="2" id="KW-0472">Membrane</keyword>
<keyword evidence="1" id="KW-0325">Glycoprotein</keyword>
<comment type="cofactor">
    <cofactor evidence="1">
        <name>Zn(2+)</name>
        <dbReference type="ChEBI" id="CHEBI:29105"/>
    </cofactor>
</comment>
<dbReference type="InterPro" id="IPR008257">
    <property type="entry name" value="Pept_M19"/>
</dbReference>
<evidence type="ECO:0000256" key="2">
    <source>
        <dbReference type="SAM" id="Phobius"/>
    </source>
</evidence>
<dbReference type="HOGENOM" id="CLU_1020446_0_0_1"/>
<keyword evidence="1" id="KW-0224">Dipeptidase</keyword>
<reference evidence="4" key="1">
    <citation type="submission" date="2013-02" db="EMBL/GenBank/DDBJ databases">
        <authorList>
            <person name="Hughes D."/>
        </authorList>
    </citation>
    <scope>NUCLEOTIDE SEQUENCE</scope>
    <source>
        <strain>Durham</strain>
        <strain evidence="4">NC isolate 2 -- Noor lab</strain>
    </source>
</reference>
<dbReference type="GO" id="GO:0006508">
    <property type="term" value="P:proteolysis"/>
    <property type="evidence" value="ECO:0007669"/>
    <property type="project" value="UniProtKB-KW"/>
</dbReference>
<protein>
    <recommendedName>
        <fullName evidence="1">Dipeptidase</fullName>
        <ecNumber evidence="1">3.4.13.19</ecNumber>
    </recommendedName>
</protein>
<comment type="similarity">
    <text evidence="1">Belongs to the metallo-dependent hydrolases superfamily. Peptidase M19 family.</text>
</comment>
<keyword evidence="1" id="KW-0336">GPI-anchor</keyword>
<reference evidence="3" key="2">
    <citation type="submission" date="2015-06" db="UniProtKB">
        <authorList>
            <consortium name="EnsemblMetazoa"/>
        </authorList>
    </citation>
    <scope>IDENTIFICATION</scope>
</reference>
<dbReference type="AlphaFoldDB" id="T1GRG0"/>
<keyword evidence="1" id="KW-0645">Protease</keyword>
<comment type="subunit">
    <text evidence="1">Homodimer; disulfide-linked.</text>
</comment>
<organism evidence="3 4">
    <name type="scientific">Megaselia scalaris</name>
    <name type="common">Humpbacked fly</name>
    <name type="synonym">Phora scalaris</name>
    <dbReference type="NCBI Taxonomy" id="36166"/>
    <lineage>
        <taxon>Eukaryota</taxon>
        <taxon>Metazoa</taxon>
        <taxon>Ecdysozoa</taxon>
        <taxon>Arthropoda</taxon>
        <taxon>Hexapoda</taxon>
        <taxon>Insecta</taxon>
        <taxon>Pterygota</taxon>
        <taxon>Neoptera</taxon>
        <taxon>Endopterygota</taxon>
        <taxon>Diptera</taxon>
        <taxon>Brachycera</taxon>
        <taxon>Muscomorpha</taxon>
        <taxon>Platypezoidea</taxon>
        <taxon>Phoridae</taxon>
        <taxon>Megaseliini</taxon>
        <taxon>Megaselia</taxon>
    </lineage>
</organism>
<comment type="subcellular location">
    <subcellularLocation>
        <location evidence="1">Membrane</location>
        <topology evidence="1">Lipid-anchor</topology>
        <topology evidence="1">GPI-anchor</topology>
    </subcellularLocation>
</comment>